<reference evidence="3" key="1">
    <citation type="journal article" date="2019" name="Int. J. Syst. Evol. Microbiol.">
        <title>The Global Catalogue of Microorganisms (GCM) 10K type strain sequencing project: providing services to taxonomists for standard genome sequencing and annotation.</title>
        <authorList>
            <consortium name="The Broad Institute Genomics Platform"/>
            <consortium name="The Broad Institute Genome Sequencing Center for Infectious Disease"/>
            <person name="Wu L."/>
            <person name="Ma J."/>
        </authorList>
    </citation>
    <scope>NUCLEOTIDE SEQUENCE [LARGE SCALE GENOMIC DNA]</scope>
    <source>
        <strain evidence="3">CGMCC 1.15795</strain>
    </source>
</reference>
<comment type="caution">
    <text evidence="2">The sequence shown here is derived from an EMBL/GenBank/DDBJ whole genome shotgun (WGS) entry which is preliminary data.</text>
</comment>
<evidence type="ECO:0000313" key="3">
    <source>
        <dbReference type="Proteomes" id="UP001597197"/>
    </source>
</evidence>
<dbReference type="Proteomes" id="UP001597197">
    <property type="component" value="Unassembled WGS sequence"/>
</dbReference>
<name>A0ABW4R319_9BACT</name>
<organism evidence="2 3">
    <name type="scientific">Hymenobacter bucti</name>
    <dbReference type="NCBI Taxonomy" id="1844114"/>
    <lineage>
        <taxon>Bacteria</taxon>
        <taxon>Pseudomonadati</taxon>
        <taxon>Bacteroidota</taxon>
        <taxon>Cytophagia</taxon>
        <taxon>Cytophagales</taxon>
        <taxon>Hymenobacteraceae</taxon>
        <taxon>Hymenobacter</taxon>
    </lineage>
</organism>
<dbReference type="Pfam" id="PF13466">
    <property type="entry name" value="STAS_2"/>
    <property type="match status" value="1"/>
</dbReference>
<gene>
    <name evidence="2" type="ORF">ACFSDX_24750</name>
</gene>
<proteinExistence type="predicted"/>
<sequence length="118" mass="12875">MSTIMIIYSEPFLTSYLLALAPTATAKAAAETELADQLARACHSGKPAVWVDCRLLTTLSTTAAWLLWACQQRLQRRHARLVLYRVPAAVARTLRRTLAGKEADLLIVPTLDDAAALA</sequence>
<dbReference type="RefSeq" id="WP_382318591.1">
    <property type="nucleotide sequence ID" value="NZ_JBHUFD010000019.1"/>
</dbReference>
<evidence type="ECO:0000313" key="2">
    <source>
        <dbReference type="EMBL" id="MFD1875665.1"/>
    </source>
</evidence>
<protein>
    <submittedName>
        <fullName evidence="2">STAS domain-containing protein</fullName>
    </submittedName>
</protein>
<dbReference type="EMBL" id="JBHUFD010000019">
    <property type="protein sequence ID" value="MFD1875665.1"/>
    <property type="molecule type" value="Genomic_DNA"/>
</dbReference>
<dbReference type="Gene3D" id="3.30.750.24">
    <property type="entry name" value="STAS domain"/>
    <property type="match status" value="1"/>
</dbReference>
<feature type="domain" description="MlaB-like STAS" evidence="1">
    <location>
        <begin position="31"/>
        <end position="96"/>
    </location>
</feature>
<keyword evidence="3" id="KW-1185">Reference proteome</keyword>
<dbReference type="InterPro" id="IPR036513">
    <property type="entry name" value="STAS_dom_sf"/>
</dbReference>
<dbReference type="SUPFAM" id="SSF52091">
    <property type="entry name" value="SpoIIaa-like"/>
    <property type="match status" value="1"/>
</dbReference>
<evidence type="ECO:0000259" key="1">
    <source>
        <dbReference type="Pfam" id="PF13466"/>
    </source>
</evidence>
<dbReference type="InterPro" id="IPR058548">
    <property type="entry name" value="MlaB-like_STAS"/>
</dbReference>
<accession>A0ABW4R319</accession>